<dbReference type="Proteomes" id="UP000717364">
    <property type="component" value="Unassembled WGS sequence"/>
</dbReference>
<proteinExistence type="predicted"/>
<reference evidence="1" key="1">
    <citation type="submission" date="2020-11" db="EMBL/GenBank/DDBJ databases">
        <authorList>
            <person name="Konstantinou D."/>
            <person name="Gkelis S."/>
            <person name="Popin R."/>
            <person name="Fewer D."/>
            <person name="Sivonen K."/>
        </authorList>
    </citation>
    <scope>NUCLEOTIDE SEQUENCE</scope>
    <source>
        <strain evidence="1">TAU-MAC 1115</strain>
    </source>
</reference>
<organism evidence="1 2">
    <name type="scientific">Leptothoe spongobia TAU-MAC 1115</name>
    <dbReference type="NCBI Taxonomy" id="1967444"/>
    <lineage>
        <taxon>Bacteria</taxon>
        <taxon>Bacillati</taxon>
        <taxon>Cyanobacteriota</taxon>
        <taxon>Cyanophyceae</taxon>
        <taxon>Nodosilineales</taxon>
        <taxon>Cymatolegaceae</taxon>
        <taxon>Leptothoe</taxon>
        <taxon>Leptothoe spongobia</taxon>
    </lineage>
</organism>
<comment type="caution">
    <text evidence="1">The sequence shown here is derived from an EMBL/GenBank/DDBJ whole genome shotgun (WGS) entry which is preliminary data.</text>
</comment>
<gene>
    <name evidence="1" type="ORF">IXB50_16835</name>
</gene>
<keyword evidence="2" id="KW-1185">Reference proteome</keyword>
<dbReference type="EMBL" id="JADOES010000038">
    <property type="protein sequence ID" value="MBT9317092.1"/>
    <property type="molecule type" value="Genomic_DNA"/>
</dbReference>
<evidence type="ECO:0000313" key="2">
    <source>
        <dbReference type="Proteomes" id="UP000717364"/>
    </source>
</evidence>
<sequence length="66" mass="7237">MTELEQAIEIAVGLHGTITRNDSGFIACFSDVLTAESYIVLVEDFDSLTADRQDRCVVVIKVSSLM</sequence>
<protein>
    <submittedName>
        <fullName evidence="1">Uncharacterized protein</fullName>
    </submittedName>
</protein>
<dbReference type="RefSeq" id="WP_215610159.1">
    <property type="nucleotide sequence ID" value="NZ_JADOES010000038.1"/>
</dbReference>
<evidence type="ECO:0000313" key="1">
    <source>
        <dbReference type="EMBL" id="MBT9317092.1"/>
    </source>
</evidence>
<reference evidence="1" key="2">
    <citation type="journal article" date="2021" name="Mar. Drugs">
        <title>Genome Reduction and Secondary Metabolism of the Marine Sponge-Associated Cyanobacterium Leptothoe.</title>
        <authorList>
            <person name="Konstantinou D."/>
            <person name="Popin R.V."/>
            <person name="Fewer D.P."/>
            <person name="Sivonen K."/>
            <person name="Gkelis S."/>
        </authorList>
    </citation>
    <scope>NUCLEOTIDE SEQUENCE</scope>
    <source>
        <strain evidence="1">TAU-MAC 1115</strain>
    </source>
</reference>
<dbReference type="AlphaFoldDB" id="A0A947DH93"/>
<name>A0A947DH93_9CYAN</name>
<accession>A0A947DH93</accession>